<name>A0A5C4XJE9_9HYPH</name>
<dbReference type="FunFam" id="3.40.640.10:FF:000089">
    <property type="entry name" value="Aminotransferase, DegT/DnrJ/EryC1/StrS family"/>
    <property type="match status" value="1"/>
</dbReference>
<dbReference type="CDD" id="cd00616">
    <property type="entry name" value="AHBA_syn"/>
    <property type="match status" value="1"/>
</dbReference>
<evidence type="ECO:0000256" key="2">
    <source>
        <dbReference type="ARBA" id="ARBA00037999"/>
    </source>
</evidence>
<reference evidence="6 7" key="1">
    <citation type="submission" date="2019-06" db="EMBL/GenBank/DDBJ databases">
        <title>The draft genome of Rhizobium smilacinae PTYR-5.</title>
        <authorList>
            <person name="Liu L."/>
            <person name="Li L."/>
            <person name="Zhang X."/>
        </authorList>
    </citation>
    <scope>NUCLEOTIDE SEQUENCE [LARGE SCALE GENOMIC DNA]</scope>
    <source>
        <strain evidence="6 7">PTYR-5</strain>
    </source>
</reference>
<dbReference type="RefSeq" id="WP_139676521.1">
    <property type="nucleotide sequence ID" value="NZ_VDMN01000002.1"/>
</dbReference>
<keyword evidence="7" id="KW-1185">Reference proteome</keyword>
<comment type="similarity">
    <text evidence="2 5">Belongs to the DegT/DnrJ/EryC1 family.</text>
</comment>
<evidence type="ECO:0000256" key="5">
    <source>
        <dbReference type="RuleBase" id="RU004508"/>
    </source>
</evidence>
<dbReference type="PIRSF" id="PIRSF000390">
    <property type="entry name" value="PLP_StrS"/>
    <property type="match status" value="1"/>
</dbReference>
<feature type="active site" description="Proton acceptor" evidence="3">
    <location>
        <position position="185"/>
    </location>
</feature>
<keyword evidence="6" id="KW-0808">Transferase</keyword>
<evidence type="ECO:0000313" key="6">
    <source>
        <dbReference type="EMBL" id="TNM63613.1"/>
    </source>
</evidence>
<dbReference type="GO" id="GO:0000271">
    <property type="term" value="P:polysaccharide biosynthetic process"/>
    <property type="evidence" value="ECO:0007669"/>
    <property type="project" value="TreeGrafter"/>
</dbReference>
<dbReference type="EMBL" id="VDMN01000002">
    <property type="protein sequence ID" value="TNM63613.1"/>
    <property type="molecule type" value="Genomic_DNA"/>
</dbReference>
<dbReference type="Gene3D" id="3.40.640.10">
    <property type="entry name" value="Type I PLP-dependent aspartate aminotransferase-like (Major domain)"/>
    <property type="match status" value="1"/>
</dbReference>
<proteinExistence type="inferred from homology"/>
<dbReference type="OrthoDB" id="9768668at2"/>
<protein>
    <submittedName>
        <fullName evidence="6">DegT/DnrJ/EryC1/StrS family aminotransferase</fullName>
    </submittedName>
</protein>
<dbReference type="PANTHER" id="PTHR30244">
    <property type="entry name" value="TRANSAMINASE"/>
    <property type="match status" value="1"/>
</dbReference>
<dbReference type="InterPro" id="IPR000653">
    <property type="entry name" value="DegT/StrS_aminotransferase"/>
</dbReference>
<dbReference type="Gene3D" id="3.90.1150.10">
    <property type="entry name" value="Aspartate Aminotransferase, domain 1"/>
    <property type="match status" value="1"/>
</dbReference>
<organism evidence="6 7">
    <name type="scientific">Aliirhizobium smilacinae</name>
    <dbReference type="NCBI Taxonomy" id="1395944"/>
    <lineage>
        <taxon>Bacteria</taxon>
        <taxon>Pseudomonadati</taxon>
        <taxon>Pseudomonadota</taxon>
        <taxon>Alphaproteobacteria</taxon>
        <taxon>Hyphomicrobiales</taxon>
        <taxon>Rhizobiaceae</taxon>
        <taxon>Aliirhizobium</taxon>
    </lineage>
</organism>
<keyword evidence="6" id="KW-0032">Aminotransferase</keyword>
<dbReference type="SUPFAM" id="SSF53383">
    <property type="entry name" value="PLP-dependent transferases"/>
    <property type="match status" value="1"/>
</dbReference>
<dbReference type="AlphaFoldDB" id="A0A5C4XJE9"/>
<dbReference type="Proteomes" id="UP000311605">
    <property type="component" value="Unassembled WGS sequence"/>
</dbReference>
<comment type="caution">
    <text evidence="6">The sequence shown here is derived from an EMBL/GenBank/DDBJ whole genome shotgun (WGS) entry which is preliminary data.</text>
</comment>
<keyword evidence="1 4" id="KW-0663">Pyridoxal phosphate</keyword>
<accession>A0A5C4XJE9</accession>
<dbReference type="Pfam" id="PF01041">
    <property type="entry name" value="DegT_DnrJ_EryC1"/>
    <property type="match status" value="1"/>
</dbReference>
<evidence type="ECO:0000256" key="3">
    <source>
        <dbReference type="PIRSR" id="PIRSR000390-1"/>
    </source>
</evidence>
<evidence type="ECO:0000313" key="7">
    <source>
        <dbReference type="Proteomes" id="UP000311605"/>
    </source>
</evidence>
<feature type="modified residue" description="N6-(pyridoxal phosphate)lysine" evidence="4">
    <location>
        <position position="185"/>
    </location>
</feature>
<evidence type="ECO:0000256" key="1">
    <source>
        <dbReference type="ARBA" id="ARBA00022898"/>
    </source>
</evidence>
<sequence>MIPLLDLKAQYASIKSEIDAAVLGVLASGQYTLGDEVASFEREFADYCGVRHAVAVNTGTSALHLSLLAAGIGSGDEVITVPFTFVATASAICYTGARPVFVDVEPQTLTIDPAQVEAKITSRTKAIIPVHLYGQMADMDALSAIAERYGIAIIEDACQAHGAEYKGRRAGSIGLSGCFSFYPGKNLGACGEAGMAVTNDDDQAHAMRMLRDWGQAQRYHHALKGFNYRMDAIQGAILRVKLRHIEDWTERRRAHASRYTGLLEAMADLTTPVETIGRRHVYHVYAIRSRGRDRLRQALAEQGVQSGLHYPIPVHLQQAHADLAYREGDFPVSETAAREVLSLPIYPEMSAPQLEAVVEAMESAYVE</sequence>
<dbReference type="InterPro" id="IPR015422">
    <property type="entry name" value="PyrdxlP-dep_Trfase_small"/>
</dbReference>
<dbReference type="GO" id="GO:0008483">
    <property type="term" value="F:transaminase activity"/>
    <property type="evidence" value="ECO:0007669"/>
    <property type="project" value="UniProtKB-KW"/>
</dbReference>
<evidence type="ECO:0000256" key="4">
    <source>
        <dbReference type="PIRSR" id="PIRSR000390-2"/>
    </source>
</evidence>
<dbReference type="InterPro" id="IPR015421">
    <property type="entry name" value="PyrdxlP-dep_Trfase_major"/>
</dbReference>
<dbReference type="GO" id="GO:0030170">
    <property type="term" value="F:pyridoxal phosphate binding"/>
    <property type="evidence" value="ECO:0007669"/>
    <property type="project" value="UniProtKB-ARBA"/>
</dbReference>
<dbReference type="PANTHER" id="PTHR30244:SF36">
    <property type="entry name" value="3-OXO-GLUCOSE-6-PHOSPHATE:GLUTAMATE AMINOTRANSFERASE"/>
    <property type="match status" value="1"/>
</dbReference>
<gene>
    <name evidence="6" type="ORF">FHP24_12485</name>
</gene>
<dbReference type="InterPro" id="IPR015424">
    <property type="entry name" value="PyrdxlP-dep_Trfase"/>
</dbReference>